<accession>F6I3C4</accession>
<dbReference type="Proteomes" id="UP000009183">
    <property type="component" value="Chromosome 9"/>
</dbReference>
<keyword evidence="2" id="KW-1185">Reference proteome</keyword>
<sequence length="59" mass="6867">MGWIKVEDGKTSKLRVAMAGREDPKPVMVFHSFRWVNQWLGTVCNLLQFSRISEVAFRI</sequence>
<dbReference type="PaxDb" id="29760-VIT_09s0070g00260.t01"/>
<dbReference type="EMBL" id="FN596740">
    <property type="protein sequence ID" value="CCB61442.1"/>
    <property type="molecule type" value="Genomic_DNA"/>
</dbReference>
<gene>
    <name evidence="1" type="ordered locus">VIT_09s0070g00260</name>
</gene>
<protein>
    <submittedName>
        <fullName evidence="1">Uncharacterized protein</fullName>
    </submittedName>
</protein>
<organism evidence="1 2">
    <name type="scientific">Vitis vinifera</name>
    <name type="common">Grape</name>
    <dbReference type="NCBI Taxonomy" id="29760"/>
    <lineage>
        <taxon>Eukaryota</taxon>
        <taxon>Viridiplantae</taxon>
        <taxon>Streptophyta</taxon>
        <taxon>Embryophyta</taxon>
        <taxon>Tracheophyta</taxon>
        <taxon>Spermatophyta</taxon>
        <taxon>Magnoliopsida</taxon>
        <taxon>eudicotyledons</taxon>
        <taxon>Gunneridae</taxon>
        <taxon>Pentapetalae</taxon>
        <taxon>rosids</taxon>
        <taxon>Vitales</taxon>
        <taxon>Vitaceae</taxon>
        <taxon>Viteae</taxon>
        <taxon>Vitis</taxon>
    </lineage>
</organism>
<name>F6I3C4_VITVI</name>
<reference evidence="2" key="1">
    <citation type="journal article" date="2007" name="Nature">
        <title>The grapevine genome sequence suggests ancestral hexaploidization in major angiosperm phyla.</title>
        <authorList>
            <consortium name="The French-Italian Public Consortium for Grapevine Genome Characterization."/>
            <person name="Jaillon O."/>
            <person name="Aury J.-M."/>
            <person name="Noel B."/>
            <person name="Policriti A."/>
            <person name="Clepet C."/>
            <person name="Casagrande A."/>
            <person name="Choisne N."/>
            <person name="Aubourg S."/>
            <person name="Vitulo N."/>
            <person name="Jubin C."/>
            <person name="Vezzi A."/>
            <person name="Legeai F."/>
            <person name="Hugueney P."/>
            <person name="Dasilva C."/>
            <person name="Horner D."/>
            <person name="Mica E."/>
            <person name="Jublot D."/>
            <person name="Poulain J."/>
            <person name="Bruyere C."/>
            <person name="Billault A."/>
            <person name="Segurens B."/>
            <person name="Gouyvenoux M."/>
            <person name="Ugarte E."/>
            <person name="Cattonaro F."/>
            <person name="Anthouard V."/>
            <person name="Vico V."/>
            <person name="Del Fabbro C."/>
            <person name="Alaux M."/>
            <person name="Di Gaspero G."/>
            <person name="Dumas V."/>
            <person name="Felice N."/>
            <person name="Paillard S."/>
            <person name="Juman I."/>
            <person name="Moroldo M."/>
            <person name="Scalabrin S."/>
            <person name="Canaguier A."/>
            <person name="Le Clainche I."/>
            <person name="Malacrida G."/>
            <person name="Durand E."/>
            <person name="Pesole G."/>
            <person name="Laucou V."/>
            <person name="Chatelet P."/>
            <person name="Merdinoglu D."/>
            <person name="Delledonne M."/>
            <person name="Pezzotti M."/>
            <person name="Lecharny A."/>
            <person name="Scarpelli C."/>
            <person name="Artiguenave F."/>
            <person name="Pe M.E."/>
            <person name="Valle G."/>
            <person name="Morgante M."/>
            <person name="Caboche M."/>
            <person name="Adam-Blondon A.-F."/>
            <person name="Weissenbach J."/>
            <person name="Quetier F."/>
            <person name="Wincker P."/>
        </authorList>
    </citation>
    <scope>NUCLEOTIDE SEQUENCE [LARGE SCALE GENOMIC DNA]</scope>
    <source>
        <strain evidence="2">cv. Pinot noir / PN40024</strain>
    </source>
</reference>
<evidence type="ECO:0000313" key="2">
    <source>
        <dbReference type="Proteomes" id="UP000009183"/>
    </source>
</evidence>
<evidence type="ECO:0000313" key="1">
    <source>
        <dbReference type="EMBL" id="CCB61442.1"/>
    </source>
</evidence>
<dbReference type="InParanoid" id="F6I3C4"/>
<dbReference type="AlphaFoldDB" id="F6I3C4"/>
<dbReference type="HOGENOM" id="CLU_2965629_0_0_1"/>
<proteinExistence type="predicted"/>